<name>A0ABQ9FZL5_TEGGR</name>
<dbReference type="Pfam" id="PF12624">
    <property type="entry name" value="VPS13_N"/>
    <property type="match status" value="1"/>
</dbReference>
<comment type="caution">
    <text evidence="4">The sequence shown here is derived from an EMBL/GenBank/DDBJ whole genome shotgun (WGS) entry which is preliminary data.</text>
</comment>
<evidence type="ECO:0000313" key="5">
    <source>
        <dbReference type="Proteomes" id="UP001217089"/>
    </source>
</evidence>
<dbReference type="PANTHER" id="PTHR12517">
    <property type="entry name" value="VACUOLAR PROTEIN SORTING-ASSOCIATED PROTEIN 13B"/>
    <property type="match status" value="1"/>
</dbReference>
<keyword evidence="5" id="KW-1185">Reference proteome</keyword>
<dbReference type="InterPro" id="IPR039782">
    <property type="entry name" value="VPS13B"/>
</dbReference>
<keyword evidence="1" id="KW-0813">Transport</keyword>
<accession>A0ABQ9FZL5</accession>
<dbReference type="Proteomes" id="UP001217089">
    <property type="component" value="Unassembled WGS sequence"/>
</dbReference>
<evidence type="ECO:0000313" key="4">
    <source>
        <dbReference type="EMBL" id="KAJ8322322.1"/>
    </source>
</evidence>
<dbReference type="PANTHER" id="PTHR12517:SF0">
    <property type="entry name" value="INTERMEMBRANE LIPID TRANSFER PROTEIN VPS13B"/>
    <property type="match status" value="1"/>
</dbReference>
<gene>
    <name evidence="4" type="ORF">KUTeg_000793</name>
</gene>
<dbReference type="EMBL" id="JARBDR010000018">
    <property type="protein sequence ID" value="KAJ8322322.1"/>
    <property type="molecule type" value="Genomic_DNA"/>
</dbReference>
<reference evidence="4 5" key="1">
    <citation type="submission" date="2022-12" db="EMBL/GenBank/DDBJ databases">
        <title>Chromosome-level genome of Tegillarca granosa.</title>
        <authorList>
            <person name="Kim J."/>
        </authorList>
    </citation>
    <scope>NUCLEOTIDE SEQUENCE [LARGE SCALE GENOMIC DNA]</scope>
    <source>
        <strain evidence="4">Teg-2019</strain>
        <tissue evidence="4">Adductor muscle</tissue>
    </source>
</reference>
<protein>
    <recommendedName>
        <fullName evidence="3">Chorein N-terminal domain-containing protein</fullName>
    </recommendedName>
</protein>
<dbReference type="InterPro" id="IPR026854">
    <property type="entry name" value="VPS13_N"/>
</dbReference>
<organism evidence="4 5">
    <name type="scientific">Tegillarca granosa</name>
    <name type="common">Malaysian cockle</name>
    <name type="synonym">Anadara granosa</name>
    <dbReference type="NCBI Taxonomy" id="220873"/>
    <lineage>
        <taxon>Eukaryota</taxon>
        <taxon>Metazoa</taxon>
        <taxon>Spiralia</taxon>
        <taxon>Lophotrochozoa</taxon>
        <taxon>Mollusca</taxon>
        <taxon>Bivalvia</taxon>
        <taxon>Autobranchia</taxon>
        <taxon>Pteriomorphia</taxon>
        <taxon>Arcoida</taxon>
        <taxon>Arcoidea</taxon>
        <taxon>Arcidae</taxon>
        <taxon>Tegillarca</taxon>
    </lineage>
</organism>
<evidence type="ECO:0000256" key="2">
    <source>
        <dbReference type="SAM" id="MobiDB-lite"/>
    </source>
</evidence>
<feature type="domain" description="Chorein N-terminal" evidence="3">
    <location>
        <begin position="3"/>
        <end position="199"/>
    </location>
</feature>
<feature type="region of interest" description="Disordered" evidence="2">
    <location>
        <begin position="87"/>
        <end position="114"/>
    </location>
</feature>
<proteinExistence type="predicted"/>
<evidence type="ECO:0000256" key="1">
    <source>
        <dbReference type="ARBA" id="ARBA00022448"/>
    </source>
</evidence>
<evidence type="ECO:0000259" key="3">
    <source>
        <dbReference type="Pfam" id="PF12624"/>
    </source>
</evidence>
<sequence>MGYVDKYVKLKPEDFQLSLWGGDAVLNNLDLRLDVIEKAIQLPIVFKSGHIHEIRLHVPWTKLGSEPIVVTINTIECILKLRDTAYDGDNSSRSAAEKAKSKSPQVRARTRRQDAGDIPPGYLQSLMNKITNNLSIIVNNLIIKFVEDDIVLSINMKSAEVYSVDELWNRAFIDLSPPEFLLRKSINFCDLTVCLDKCNSSDPENPEPTSPKEDDVGWAQWAWSYVPQILPSEEEELLQETKPKKKHEPLILSVGMYAHKITLVFKLTEKIREKVHYGPQKVAFRPFMLLEGEGIALEILVQGLLFFDVQFGVTNMLLTSQGQCICGAEDKDDQKSNNILIGGDNLQTKVSSNYYTHSLFDVNCPANQKEPLQFVLDGKTHRQINTEQHGMQRFGVFWLDYLYVLEQTQKEGHEFESYSFDMT</sequence>